<gene>
    <name evidence="2" type="ORF">ETH_00043685</name>
</gene>
<accession>U6L276</accession>
<sequence>KSPRRRGAARKAGKAFARFVSAEKQQQKSLKWSPATPATAGSTLNAWGMQARQEKTTRGTVLTATVEELRGALEGAPQGALQGAPQGTPLEAQSPCGGL</sequence>
<dbReference type="AlphaFoldDB" id="U6L276"/>
<name>U6L276_EIMTE</name>
<reference evidence="2" key="1">
    <citation type="submission" date="2013-10" db="EMBL/GenBank/DDBJ databases">
        <title>Genomic analysis of the causative agents of coccidiosis in chickens.</title>
        <authorList>
            <person name="Reid A.J."/>
            <person name="Blake D."/>
            <person name="Billington K."/>
            <person name="Browne H."/>
            <person name="Dunn M."/>
            <person name="Hung S."/>
            <person name="Kawahara F."/>
            <person name="Miranda-Saavedra D."/>
            <person name="Mourier T."/>
            <person name="Nagra H."/>
            <person name="Otto T.D."/>
            <person name="Rawlings N."/>
            <person name="Sanchez A."/>
            <person name="Sanders M."/>
            <person name="Subramaniam C."/>
            <person name="Tay Y."/>
            <person name="Dear P."/>
            <person name="Doerig C."/>
            <person name="Gruber A."/>
            <person name="Parkinson J."/>
            <person name="Shirley M."/>
            <person name="Wan K.L."/>
            <person name="Berriman M."/>
            <person name="Tomley F."/>
            <person name="Pain A."/>
        </authorList>
    </citation>
    <scope>NUCLEOTIDE SEQUENCE [LARGE SCALE GENOMIC DNA]</scope>
    <source>
        <strain evidence="2">Houghton</strain>
    </source>
</reference>
<reference evidence="2" key="2">
    <citation type="submission" date="2013-10" db="EMBL/GenBank/DDBJ databases">
        <authorList>
            <person name="Aslett M."/>
        </authorList>
    </citation>
    <scope>NUCLEOTIDE SEQUENCE [LARGE SCALE GENOMIC DNA]</scope>
    <source>
        <strain evidence="2">Houghton</strain>
    </source>
</reference>
<feature type="non-terminal residue" evidence="2">
    <location>
        <position position="1"/>
    </location>
</feature>
<feature type="region of interest" description="Disordered" evidence="1">
    <location>
        <begin position="73"/>
        <end position="99"/>
    </location>
</feature>
<dbReference type="GeneID" id="25257776"/>
<protein>
    <submittedName>
        <fullName evidence="2">Uncharacterized protein</fullName>
    </submittedName>
</protein>
<evidence type="ECO:0000313" key="2">
    <source>
        <dbReference type="EMBL" id="CDJ44477.1"/>
    </source>
</evidence>
<dbReference type="EMBL" id="HG677145">
    <property type="protein sequence ID" value="CDJ44477.1"/>
    <property type="molecule type" value="Genomic_DNA"/>
</dbReference>
<proteinExistence type="predicted"/>
<dbReference type="RefSeq" id="XP_013235226.1">
    <property type="nucleotide sequence ID" value="XM_013379772.1"/>
</dbReference>
<evidence type="ECO:0000256" key="1">
    <source>
        <dbReference type="SAM" id="MobiDB-lite"/>
    </source>
</evidence>
<dbReference type="Proteomes" id="UP000030747">
    <property type="component" value="Unassembled WGS sequence"/>
</dbReference>
<dbReference type="VEuPathDB" id="ToxoDB:ETH_00043685"/>
<organism evidence="2 3">
    <name type="scientific">Eimeria tenella</name>
    <name type="common">Coccidian parasite</name>
    <dbReference type="NCBI Taxonomy" id="5802"/>
    <lineage>
        <taxon>Eukaryota</taxon>
        <taxon>Sar</taxon>
        <taxon>Alveolata</taxon>
        <taxon>Apicomplexa</taxon>
        <taxon>Conoidasida</taxon>
        <taxon>Coccidia</taxon>
        <taxon>Eucoccidiorida</taxon>
        <taxon>Eimeriorina</taxon>
        <taxon>Eimeriidae</taxon>
        <taxon>Eimeria</taxon>
    </lineage>
</organism>
<keyword evidence="3" id="KW-1185">Reference proteome</keyword>
<evidence type="ECO:0000313" key="3">
    <source>
        <dbReference type="Proteomes" id="UP000030747"/>
    </source>
</evidence>